<evidence type="ECO:0000256" key="6">
    <source>
        <dbReference type="ARBA" id="ARBA00022777"/>
    </source>
</evidence>
<feature type="compositionally biased region" description="Low complexity" evidence="11">
    <location>
        <begin position="599"/>
        <end position="618"/>
    </location>
</feature>
<dbReference type="InterPro" id="IPR050629">
    <property type="entry name" value="STE20/SPS1-PAK"/>
</dbReference>
<gene>
    <name evidence="13" type="ORF">R9X50_00387700</name>
</gene>
<dbReference type="AlphaFoldDB" id="A0AAQ3M503"/>
<feature type="compositionally biased region" description="Polar residues" evidence="11">
    <location>
        <begin position="636"/>
        <end position="653"/>
    </location>
</feature>
<accession>A0AAQ3M503</accession>
<dbReference type="InterPro" id="IPR008271">
    <property type="entry name" value="Ser/Thr_kinase_AS"/>
</dbReference>
<proteinExistence type="inferred from homology"/>
<keyword evidence="14" id="KW-1185">Reference proteome</keyword>
<name>A0AAQ3M503_9PEZI</name>
<comment type="similarity">
    <text evidence="1">Belongs to the protein kinase superfamily. STE Ser/Thr protein kinase family. STE20 subfamily.</text>
</comment>
<dbReference type="EMBL" id="CP138584">
    <property type="protein sequence ID" value="WPH01042.1"/>
    <property type="molecule type" value="Genomic_DNA"/>
</dbReference>
<dbReference type="SMART" id="SM00220">
    <property type="entry name" value="S_TKc"/>
    <property type="match status" value="1"/>
</dbReference>
<comment type="catalytic activity">
    <reaction evidence="8">
        <text>L-threonyl-[protein] + ATP = O-phospho-L-threonyl-[protein] + ADP + H(+)</text>
        <dbReference type="Rhea" id="RHEA:46608"/>
        <dbReference type="Rhea" id="RHEA-COMP:11060"/>
        <dbReference type="Rhea" id="RHEA-COMP:11605"/>
        <dbReference type="ChEBI" id="CHEBI:15378"/>
        <dbReference type="ChEBI" id="CHEBI:30013"/>
        <dbReference type="ChEBI" id="CHEBI:30616"/>
        <dbReference type="ChEBI" id="CHEBI:61977"/>
        <dbReference type="ChEBI" id="CHEBI:456216"/>
        <dbReference type="EC" id="2.7.11.1"/>
    </reaction>
</comment>
<sequence length="876" mass="96683">MDPSHLAPVPFDGPRKELAIQDANDMYQAVLRNAERANSAVPPYDFLELIGKGGSGRVYKCRKQDTREIVAVKIVNIDEDDYKAHALEKDDAIASFRKEVGILQQLKDSKAQNVNLIHDAFDIHNQLWIVCDYCTGGSVRTLMRANPPPNKGLEEHFIIPIARELAVALKSVHDIGVIHRDIKCTNVYINEEGDIQLGDFGIVGVGDDGSNKRKTIIGTPHYMPREMLMSDSLATAEGYSSEVDIWSYGCTVYEMATGHPPNATVNFFDLHKVINTAPRLEGGNYSQELRDFVAFCLNIDPAQRPTADAVMKHPYIENTSKKYPTRNLVRLIDRYTVWEYKGGQRQSLFAKGGASAPSASTDDPMLGDGDTLDWNFSTSDNFNLAFGQRYSQMIGTQDFALPGGPTGLAPLQTKDLSPYEQLEQKHQEMSANRGERSLERLWNPESTPYALHTPIEPEPNSDLPLRSMTSGAPTRESLIDLNSATAMDDDVPTFNFDFGDGPTLKARGSRVTTQSSEEEEEYTYGVQQGEKRATMDWTFPSTQVEKRATMEWTFPSTDSSVLDSSPAQADSDTQLPARLRPMLKHSQTEPAGQFVSLLQSSESPALSSSPPVRSSVGSMIDLDMSLPDPSEIARPSTASSATGSVMTDATSGNPFDLEDDPTQIEVNRDRFSYHKQWQSEGGPVQRRSHKTMPMHSRGSSLSAHDDLNVFPSDSSNDEGIFDHDYRYNGGPRPPLLANLPSSDTDNWPDFTTMSVEPDPIYTQIHIPQALSNGASPHESQDELAQPLSSPRDLRQGRHEVEFPVPEPAHPDSLQDDSDRNLMKAELDRLLRDLGNSLESTSNALRQHTGIHEDSDSPAVLSSTDTGAASTGDEDGF</sequence>
<evidence type="ECO:0000256" key="7">
    <source>
        <dbReference type="ARBA" id="ARBA00022840"/>
    </source>
</evidence>
<dbReference type="PROSITE" id="PS00107">
    <property type="entry name" value="PROTEIN_KINASE_ATP"/>
    <property type="match status" value="1"/>
</dbReference>
<dbReference type="InterPro" id="IPR017441">
    <property type="entry name" value="Protein_kinase_ATP_BS"/>
</dbReference>
<dbReference type="GO" id="GO:0005737">
    <property type="term" value="C:cytoplasm"/>
    <property type="evidence" value="ECO:0007669"/>
    <property type="project" value="TreeGrafter"/>
</dbReference>
<dbReference type="GO" id="GO:0004674">
    <property type="term" value="F:protein serine/threonine kinase activity"/>
    <property type="evidence" value="ECO:0007669"/>
    <property type="project" value="UniProtKB-KW"/>
</dbReference>
<dbReference type="InterPro" id="IPR011009">
    <property type="entry name" value="Kinase-like_dom_sf"/>
</dbReference>
<comment type="catalytic activity">
    <reaction evidence="9">
        <text>L-seryl-[protein] + ATP = O-phospho-L-seryl-[protein] + ADP + H(+)</text>
        <dbReference type="Rhea" id="RHEA:17989"/>
        <dbReference type="Rhea" id="RHEA-COMP:9863"/>
        <dbReference type="Rhea" id="RHEA-COMP:11604"/>
        <dbReference type="ChEBI" id="CHEBI:15378"/>
        <dbReference type="ChEBI" id="CHEBI:29999"/>
        <dbReference type="ChEBI" id="CHEBI:30616"/>
        <dbReference type="ChEBI" id="CHEBI:83421"/>
        <dbReference type="ChEBI" id="CHEBI:456216"/>
        <dbReference type="EC" id="2.7.11.1"/>
    </reaction>
</comment>
<keyword evidence="6" id="KW-0418">Kinase</keyword>
<feature type="binding site" evidence="10">
    <location>
        <position position="73"/>
    </location>
    <ligand>
        <name>ATP</name>
        <dbReference type="ChEBI" id="CHEBI:30616"/>
    </ligand>
</feature>
<feature type="region of interest" description="Disordered" evidence="11">
    <location>
        <begin position="771"/>
        <end position="820"/>
    </location>
</feature>
<reference evidence="13 14" key="1">
    <citation type="submission" date="2023-11" db="EMBL/GenBank/DDBJ databases">
        <title>An acidophilic fungus is an integral part of prey digestion in a carnivorous sundew plant.</title>
        <authorList>
            <person name="Tsai I.J."/>
        </authorList>
    </citation>
    <scope>NUCLEOTIDE SEQUENCE [LARGE SCALE GENOMIC DNA]</scope>
    <source>
        <strain evidence="13">169a</strain>
    </source>
</reference>
<evidence type="ECO:0000256" key="9">
    <source>
        <dbReference type="ARBA" id="ARBA00048679"/>
    </source>
</evidence>
<feature type="region of interest" description="Disordered" evidence="11">
    <location>
        <begin position="599"/>
        <end position="660"/>
    </location>
</feature>
<feature type="region of interest" description="Disordered" evidence="11">
    <location>
        <begin position="676"/>
        <end position="715"/>
    </location>
</feature>
<dbReference type="InterPro" id="IPR000719">
    <property type="entry name" value="Prot_kinase_dom"/>
</dbReference>
<evidence type="ECO:0000256" key="4">
    <source>
        <dbReference type="ARBA" id="ARBA00022679"/>
    </source>
</evidence>
<dbReference type="SUPFAM" id="SSF56112">
    <property type="entry name" value="Protein kinase-like (PK-like)"/>
    <property type="match status" value="1"/>
</dbReference>
<organism evidence="13 14">
    <name type="scientific">Acrodontium crateriforme</name>
    <dbReference type="NCBI Taxonomy" id="150365"/>
    <lineage>
        <taxon>Eukaryota</taxon>
        <taxon>Fungi</taxon>
        <taxon>Dikarya</taxon>
        <taxon>Ascomycota</taxon>
        <taxon>Pezizomycotina</taxon>
        <taxon>Dothideomycetes</taxon>
        <taxon>Dothideomycetidae</taxon>
        <taxon>Mycosphaerellales</taxon>
        <taxon>Teratosphaeriaceae</taxon>
        <taxon>Acrodontium</taxon>
    </lineage>
</organism>
<evidence type="ECO:0000313" key="13">
    <source>
        <dbReference type="EMBL" id="WPH01042.1"/>
    </source>
</evidence>
<evidence type="ECO:0000256" key="8">
    <source>
        <dbReference type="ARBA" id="ARBA00047899"/>
    </source>
</evidence>
<keyword evidence="4" id="KW-0808">Transferase</keyword>
<feature type="domain" description="Protein kinase" evidence="12">
    <location>
        <begin position="44"/>
        <end position="316"/>
    </location>
</feature>
<feature type="compositionally biased region" description="Basic and acidic residues" evidence="11">
    <location>
        <begin position="791"/>
        <end position="801"/>
    </location>
</feature>
<evidence type="ECO:0000256" key="5">
    <source>
        <dbReference type="ARBA" id="ARBA00022741"/>
    </source>
</evidence>
<dbReference type="Gene3D" id="1.10.510.10">
    <property type="entry name" value="Transferase(Phosphotransferase) domain 1"/>
    <property type="match status" value="1"/>
</dbReference>
<evidence type="ECO:0000256" key="11">
    <source>
        <dbReference type="SAM" id="MobiDB-lite"/>
    </source>
</evidence>
<dbReference type="EC" id="2.7.11.1" evidence="2"/>
<evidence type="ECO:0000256" key="1">
    <source>
        <dbReference type="ARBA" id="ARBA00008874"/>
    </source>
</evidence>
<dbReference type="PANTHER" id="PTHR48012:SF10">
    <property type="entry name" value="FI20177P1"/>
    <property type="match status" value="1"/>
</dbReference>
<keyword evidence="3" id="KW-0723">Serine/threonine-protein kinase</keyword>
<keyword evidence="7 10" id="KW-0067">ATP-binding</keyword>
<protein>
    <recommendedName>
        <fullName evidence="2">non-specific serine/threonine protein kinase</fullName>
        <ecNumber evidence="2">2.7.11.1</ecNumber>
    </recommendedName>
</protein>
<dbReference type="GO" id="GO:0005524">
    <property type="term" value="F:ATP binding"/>
    <property type="evidence" value="ECO:0007669"/>
    <property type="project" value="UniProtKB-UniRule"/>
</dbReference>
<evidence type="ECO:0000256" key="3">
    <source>
        <dbReference type="ARBA" id="ARBA00022527"/>
    </source>
</evidence>
<feature type="region of interest" description="Disordered" evidence="11">
    <location>
        <begin position="505"/>
        <end position="528"/>
    </location>
</feature>
<keyword evidence="5 10" id="KW-0547">Nucleotide-binding</keyword>
<feature type="region of interest" description="Disordered" evidence="11">
    <location>
        <begin position="840"/>
        <end position="876"/>
    </location>
</feature>
<feature type="compositionally biased region" description="Polar residues" evidence="11">
    <location>
        <begin position="859"/>
        <end position="868"/>
    </location>
</feature>
<dbReference type="PROSITE" id="PS50011">
    <property type="entry name" value="PROTEIN_KINASE_DOM"/>
    <property type="match status" value="1"/>
</dbReference>
<evidence type="ECO:0000313" key="14">
    <source>
        <dbReference type="Proteomes" id="UP001303373"/>
    </source>
</evidence>
<evidence type="ECO:0000256" key="2">
    <source>
        <dbReference type="ARBA" id="ARBA00012513"/>
    </source>
</evidence>
<evidence type="ECO:0000256" key="10">
    <source>
        <dbReference type="PROSITE-ProRule" id="PRU10141"/>
    </source>
</evidence>
<dbReference type="PROSITE" id="PS00108">
    <property type="entry name" value="PROTEIN_KINASE_ST"/>
    <property type="match status" value="1"/>
</dbReference>
<dbReference type="PANTHER" id="PTHR48012">
    <property type="entry name" value="STERILE20-LIKE KINASE, ISOFORM B-RELATED"/>
    <property type="match status" value="1"/>
</dbReference>
<dbReference type="Proteomes" id="UP001303373">
    <property type="component" value="Chromosome 5"/>
</dbReference>
<evidence type="ECO:0000259" key="12">
    <source>
        <dbReference type="PROSITE" id="PS50011"/>
    </source>
</evidence>
<dbReference type="Pfam" id="PF00069">
    <property type="entry name" value="Pkinase"/>
    <property type="match status" value="1"/>
</dbReference>